<dbReference type="EMBL" id="LN515531">
    <property type="protein sequence ID" value="CEA14479.1"/>
    <property type="molecule type" value="Genomic_DNA"/>
</dbReference>
<evidence type="ECO:0000256" key="2">
    <source>
        <dbReference type="ARBA" id="ARBA00004842"/>
    </source>
</evidence>
<dbReference type="EC" id="2.7.1.71" evidence="4 14"/>
<evidence type="ECO:0000313" key="21">
    <source>
        <dbReference type="Proteomes" id="UP000062768"/>
    </source>
</evidence>
<dbReference type="KEGG" id="mfi:DSM1535_2157"/>
<evidence type="ECO:0000256" key="1">
    <source>
        <dbReference type="ARBA" id="ARBA00004496"/>
    </source>
</evidence>
<evidence type="ECO:0000256" key="5">
    <source>
        <dbReference type="ARBA" id="ARBA00013853"/>
    </source>
</evidence>
<reference evidence="17" key="1">
    <citation type="submission" date="2013-12" db="EMBL/GenBank/DDBJ databases">
        <title>The complete genome sequence of Methanobacterium sp. BRM9.</title>
        <authorList>
            <consortium name="Pastoral Greenhouse Gas Research Consortium"/>
            <person name="Kelly W.J."/>
            <person name="Leahy S.C."/>
            <person name="Perry R."/>
            <person name="Li D."/>
            <person name="Altermann E."/>
            <person name="Lambie S.C."/>
            <person name="Attwood G.T."/>
        </authorList>
    </citation>
    <scope>NUCLEOTIDE SEQUENCE [LARGE SCALE GENOMIC DNA]</scope>
    <source>
        <strain evidence="17">BRM9</strain>
    </source>
</reference>
<name>A0A090I525_METFO</name>
<dbReference type="EMBL" id="LN734822">
    <property type="protein sequence ID" value="CEL24482.1"/>
    <property type="molecule type" value="Genomic_DNA"/>
</dbReference>
<dbReference type="GO" id="GO:0005524">
    <property type="term" value="F:ATP binding"/>
    <property type="evidence" value="ECO:0007669"/>
    <property type="project" value="UniProtKB-UniRule"/>
</dbReference>
<evidence type="ECO:0000256" key="8">
    <source>
        <dbReference type="ARBA" id="ARBA00022679"/>
    </source>
</evidence>
<evidence type="ECO:0000256" key="3">
    <source>
        <dbReference type="ARBA" id="ARBA00010202"/>
    </source>
</evidence>
<dbReference type="AlphaFoldDB" id="A0A090I525"/>
<comment type="catalytic activity">
    <reaction evidence="13 14">
        <text>shikimate + ATP = 3-phosphoshikimate + ADP + H(+)</text>
        <dbReference type="Rhea" id="RHEA:13121"/>
        <dbReference type="ChEBI" id="CHEBI:15378"/>
        <dbReference type="ChEBI" id="CHEBI:30616"/>
        <dbReference type="ChEBI" id="CHEBI:36208"/>
        <dbReference type="ChEBI" id="CHEBI:145989"/>
        <dbReference type="ChEBI" id="CHEBI:456216"/>
        <dbReference type="EC" id="2.7.1.71"/>
    </reaction>
</comment>
<reference evidence="20" key="4">
    <citation type="submission" date="2020-10" db="EMBL/GenBank/DDBJ databases">
        <title>Dehalococcoides mccartyi of a TCE/Cr reducing biochatode.</title>
        <authorList>
            <person name="Matturro B."/>
        </authorList>
    </citation>
    <scope>NUCLEOTIDE SEQUENCE</scope>
    <source>
        <strain evidence="20">Bin2</strain>
    </source>
</reference>
<dbReference type="NCBIfam" id="TIGR01920">
    <property type="entry name" value="Shik_kin_archae"/>
    <property type="match status" value="1"/>
</dbReference>
<reference evidence="18" key="2">
    <citation type="submission" date="2014-08" db="EMBL/GenBank/DDBJ databases">
        <authorList>
            <person name="Wibberg D."/>
        </authorList>
    </citation>
    <scope>NUCLEOTIDE SEQUENCE</scope>
</reference>
<gene>
    <name evidence="14 18" type="primary">aroK</name>
    <name evidence="17" type="ORF">BRM9_1466</name>
    <name evidence="18" type="ORF">DSM1535_2157</name>
    <name evidence="20" type="ORF">ISP06_04270</name>
    <name evidence="19" type="ORF">MB9_0841</name>
</gene>
<keyword evidence="21" id="KW-1185">Reference proteome</keyword>
<comment type="subcellular location">
    <subcellularLocation>
        <location evidence="1 14">Cytoplasm</location>
    </subcellularLocation>
</comment>
<dbReference type="InterPro" id="IPR006203">
    <property type="entry name" value="GHMP_knse_ATP-bd_CS"/>
</dbReference>
<evidence type="ECO:0000256" key="14">
    <source>
        <dbReference type="HAMAP-Rule" id="MF_00370"/>
    </source>
</evidence>
<dbReference type="RefSeq" id="WP_048073502.1">
    <property type="nucleotide sequence ID" value="NZ_CALCVY010000013.1"/>
</dbReference>
<dbReference type="PROSITE" id="PS00627">
    <property type="entry name" value="GHMP_KINASES_ATP"/>
    <property type="match status" value="1"/>
</dbReference>
<dbReference type="UniPathway" id="UPA00053">
    <property type="reaction ID" value="UER00088"/>
</dbReference>
<dbReference type="GeneID" id="26739095"/>
<dbReference type="Proteomes" id="UP000062768">
    <property type="component" value="Chromosome I"/>
</dbReference>
<evidence type="ECO:0000256" key="9">
    <source>
        <dbReference type="ARBA" id="ARBA00022741"/>
    </source>
</evidence>
<dbReference type="InterPro" id="IPR013750">
    <property type="entry name" value="GHMP_kinase_C_dom"/>
</dbReference>
<keyword evidence="9 14" id="KW-0547">Nucleotide-binding</keyword>
<evidence type="ECO:0000256" key="10">
    <source>
        <dbReference type="ARBA" id="ARBA00022777"/>
    </source>
</evidence>
<dbReference type="SUPFAM" id="SSF55060">
    <property type="entry name" value="GHMP Kinase, C-terminal domain"/>
    <property type="match status" value="1"/>
</dbReference>
<evidence type="ECO:0000259" key="16">
    <source>
        <dbReference type="Pfam" id="PF08544"/>
    </source>
</evidence>
<feature type="binding site" evidence="14">
    <location>
        <begin position="81"/>
        <end position="91"/>
    </location>
    <ligand>
        <name>ATP</name>
        <dbReference type="ChEBI" id="CHEBI:30616"/>
    </ligand>
</feature>
<dbReference type="InterPro" id="IPR006204">
    <property type="entry name" value="GHMP_kinase_N_dom"/>
</dbReference>
<evidence type="ECO:0000256" key="6">
    <source>
        <dbReference type="ARBA" id="ARBA00022490"/>
    </source>
</evidence>
<dbReference type="HAMAP" id="MF_00370">
    <property type="entry name" value="Shik_kinase_arch"/>
    <property type="match status" value="1"/>
</dbReference>
<protein>
    <recommendedName>
        <fullName evidence="5 14">Shikimate kinase</fullName>
        <shortName evidence="14">SK</shortName>
        <ecNumber evidence="4 14">2.7.1.71</ecNumber>
    </recommendedName>
</protein>
<keyword evidence="11 14" id="KW-0067">ATP-binding</keyword>
<evidence type="ECO:0000313" key="19">
    <source>
        <dbReference type="EMBL" id="CEL24482.1"/>
    </source>
</evidence>
<dbReference type="Pfam" id="PF08544">
    <property type="entry name" value="GHMP_kinases_C"/>
    <property type="match status" value="1"/>
</dbReference>
<evidence type="ECO:0000313" key="18">
    <source>
        <dbReference type="EMBL" id="CEA14479.1"/>
    </source>
</evidence>
<reference evidence="19" key="3">
    <citation type="submission" date="2014-09" db="EMBL/GenBank/DDBJ databases">
        <authorList>
            <person name="Bishop-Lilly K.A."/>
            <person name="Broomall S.M."/>
            <person name="Chain P.S."/>
            <person name="Chertkov O."/>
            <person name="Coyne S.R."/>
            <person name="Daligault H.E."/>
            <person name="Davenport K.W."/>
            <person name="Erkkila T."/>
            <person name="Frey K.G."/>
            <person name="Gibbons H.S."/>
            <person name="Gu W."/>
            <person name="Jaissle J."/>
            <person name="Johnson S.L."/>
            <person name="Koroleva G.I."/>
            <person name="Ladner J.T."/>
            <person name="Lo C.-C."/>
            <person name="Minogue T.D."/>
            <person name="Munk C."/>
            <person name="Palacios G.F."/>
            <person name="Redden C.L."/>
            <person name="Rosenzweig C.N."/>
            <person name="Scholz M.B."/>
            <person name="Teshima H."/>
            <person name="Xu Y."/>
        </authorList>
    </citation>
    <scope>NUCLEOTIDE SEQUENCE</scope>
    <source>
        <strain evidence="19">Mb9</strain>
    </source>
</reference>
<dbReference type="Proteomes" id="UP000029661">
    <property type="component" value="Chromosome"/>
</dbReference>
<dbReference type="GO" id="GO:0009423">
    <property type="term" value="P:chorismate biosynthetic process"/>
    <property type="evidence" value="ECO:0007669"/>
    <property type="project" value="UniProtKB-UniRule"/>
</dbReference>
<keyword evidence="10 14" id="KW-0418">Kinase</keyword>
<proteinExistence type="inferred from homology"/>
<evidence type="ECO:0000313" key="20">
    <source>
        <dbReference type="EMBL" id="MBF4474675.1"/>
    </source>
</evidence>
<evidence type="ECO:0000256" key="4">
    <source>
        <dbReference type="ARBA" id="ARBA00012154"/>
    </source>
</evidence>
<dbReference type="GO" id="GO:0005737">
    <property type="term" value="C:cytoplasm"/>
    <property type="evidence" value="ECO:0007669"/>
    <property type="project" value="UniProtKB-SubCell"/>
</dbReference>
<dbReference type="Gene3D" id="3.30.230.10">
    <property type="match status" value="1"/>
</dbReference>
<feature type="domain" description="GHMP kinase N-terminal" evidence="15">
    <location>
        <begin position="58"/>
        <end position="149"/>
    </location>
</feature>
<dbReference type="PANTHER" id="PTHR20861">
    <property type="entry name" value="HOMOSERINE/4-DIPHOSPHOCYTIDYL-2-C-METHYL-D-ERYTHRITOL KINASE"/>
    <property type="match status" value="1"/>
</dbReference>
<accession>A0A090I525</accession>
<evidence type="ECO:0000256" key="13">
    <source>
        <dbReference type="ARBA" id="ARBA00048567"/>
    </source>
</evidence>
<keyword evidence="6 14" id="KW-0963">Cytoplasm</keyword>
<evidence type="ECO:0000256" key="7">
    <source>
        <dbReference type="ARBA" id="ARBA00022605"/>
    </source>
</evidence>
<comment type="similarity">
    <text evidence="3 14">Belongs to the GHMP kinase family. Archaeal shikimate kinase subfamily.</text>
</comment>
<dbReference type="PATRIC" id="fig|2162.10.peg.873"/>
<dbReference type="PROSITE" id="PS51257">
    <property type="entry name" value="PROKAR_LIPOPROTEIN"/>
    <property type="match status" value="1"/>
</dbReference>
<evidence type="ECO:0000256" key="11">
    <source>
        <dbReference type="ARBA" id="ARBA00022840"/>
    </source>
</evidence>
<evidence type="ECO:0000256" key="12">
    <source>
        <dbReference type="ARBA" id="ARBA00023141"/>
    </source>
</evidence>
<dbReference type="EMBL" id="JADIIL010000016">
    <property type="protein sequence ID" value="MBF4474675.1"/>
    <property type="molecule type" value="Genomic_DNA"/>
</dbReference>
<dbReference type="GO" id="GO:0009073">
    <property type="term" value="P:aromatic amino acid family biosynthetic process"/>
    <property type="evidence" value="ECO:0007669"/>
    <property type="project" value="UniProtKB-KW"/>
</dbReference>
<keyword evidence="12 14" id="KW-0057">Aromatic amino acid biosynthesis</keyword>
<dbReference type="InterPro" id="IPR014721">
    <property type="entry name" value="Ribsml_uS5_D2-typ_fold_subgr"/>
</dbReference>
<evidence type="ECO:0000259" key="15">
    <source>
        <dbReference type="Pfam" id="PF00288"/>
    </source>
</evidence>
<dbReference type="InterPro" id="IPR036554">
    <property type="entry name" value="GHMP_kinase_C_sf"/>
</dbReference>
<dbReference type="PIRSF" id="PIRSF005758">
    <property type="entry name" value="Shikimt_kin_arch"/>
    <property type="match status" value="1"/>
</dbReference>
<organism evidence="18">
    <name type="scientific">Methanobacterium formicicum</name>
    <dbReference type="NCBI Taxonomy" id="2162"/>
    <lineage>
        <taxon>Archaea</taxon>
        <taxon>Methanobacteriati</taxon>
        <taxon>Methanobacteriota</taxon>
        <taxon>Methanomada group</taxon>
        <taxon>Methanobacteria</taxon>
        <taxon>Methanobacteriales</taxon>
        <taxon>Methanobacteriaceae</taxon>
        <taxon>Methanobacterium</taxon>
    </lineage>
</organism>
<keyword evidence="7 14" id="KW-0028">Amino-acid biosynthesis</keyword>
<dbReference type="InterPro" id="IPR020568">
    <property type="entry name" value="Ribosomal_Su5_D2-typ_SF"/>
</dbReference>
<feature type="domain" description="GHMP kinase C-terminal" evidence="16">
    <location>
        <begin position="212"/>
        <end position="268"/>
    </location>
</feature>
<dbReference type="GO" id="GO:0004765">
    <property type="term" value="F:shikimate kinase activity"/>
    <property type="evidence" value="ECO:0007669"/>
    <property type="project" value="UniProtKB-UniRule"/>
</dbReference>
<dbReference type="Pfam" id="PF00288">
    <property type="entry name" value="GHMP_kinases_N"/>
    <property type="match status" value="1"/>
</dbReference>
<dbReference type="SUPFAM" id="SSF54211">
    <property type="entry name" value="Ribosomal protein S5 domain 2-like"/>
    <property type="match status" value="1"/>
</dbReference>
<dbReference type="STRING" id="2162.BRM9_1466"/>
<dbReference type="Proteomes" id="UP000606900">
    <property type="component" value="Unassembled WGS sequence"/>
</dbReference>
<dbReference type="InterPro" id="IPR010189">
    <property type="entry name" value="SK_arc"/>
</dbReference>
<dbReference type="KEGG" id="mfc:BRM9_1466"/>
<sequence length="290" mass="30461">MKAIVRSPGSATVINAISTGCGSAFGINLHVTVKASLKPSKKTFTADRDVDTALMEICVDEVLKKLEVDTGIDIKTSSTLPVASGLSSSSATSNAVVLATYQALLNDGLVSDGTWDDKDILNLAIDASLKAGVTITGAFDDASASYFGGLTITHNPRREIFHQGPLEEQNILIYMPNRKSPTAQSDVGRMKLLAPWVKLAFQEALKGNIYHALTLNGILYSAALNFNAGIALDALDAGAKAAGLSGTGPSFVAIVPDEKLDDVQEAWSIYPGKLISTQVDNVGTQVVNHG</sequence>
<dbReference type="GO" id="GO:0008652">
    <property type="term" value="P:amino acid biosynthetic process"/>
    <property type="evidence" value="ECO:0007669"/>
    <property type="project" value="UniProtKB-KW"/>
</dbReference>
<evidence type="ECO:0000313" key="17">
    <source>
        <dbReference type="EMBL" id="AIS32280.1"/>
    </source>
</evidence>
<dbReference type="PANTHER" id="PTHR20861:SF3">
    <property type="entry name" value="SHIKIMATE KINASE"/>
    <property type="match status" value="1"/>
</dbReference>
<dbReference type="EMBL" id="CP006933">
    <property type="protein sequence ID" value="AIS32280.1"/>
    <property type="molecule type" value="Genomic_DNA"/>
</dbReference>
<comment type="pathway">
    <text evidence="2 14">Metabolic intermediate biosynthesis; chorismate biosynthesis; chorismate from D-erythrose 4-phosphate and phosphoenolpyruvate: step 5/7.</text>
</comment>
<dbReference type="OrthoDB" id="9602at2157"/>
<keyword evidence="8 14" id="KW-0808">Transferase</keyword>